<evidence type="ECO:0000313" key="4">
    <source>
        <dbReference type="EMBL" id="MBA8888369.1"/>
    </source>
</evidence>
<feature type="domain" description="SGNH" evidence="3">
    <location>
        <begin position="414"/>
        <end position="626"/>
    </location>
</feature>
<dbReference type="RefSeq" id="WP_182531430.1">
    <property type="nucleotide sequence ID" value="NZ_JACGXL010000004.1"/>
</dbReference>
<evidence type="ECO:0000256" key="1">
    <source>
        <dbReference type="SAM" id="Phobius"/>
    </source>
</evidence>
<dbReference type="PANTHER" id="PTHR23028:SF53">
    <property type="entry name" value="ACYL_TRANSF_3 DOMAIN-CONTAINING PROTEIN"/>
    <property type="match status" value="1"/>
</dbReference>
<feature type="transmembrane region" description="Helical" evidence="1">
    <location>
        <begin position="258"/>
        <end position="279"/>
    </location>
</feature>
<dbReference type="EMBL" id="JACGXL010000004">
    <property type="protein sequence ID" value="MBA8888369.1"/>
    <property type="molecule type" value="Genomic_DNA"/>
</dbReference>
<feature type="transmembrane region" description="Helical" evidence="1">
    <location>
        <begin position="44"/>
        <end position="61"/>
    </location>
</feature>
<comment type="caution">
    <text evidence="4">The sequence shown here is derived from an EMBL/GenBank/DDBJ whole genome shotgun (WGS) entry which is preliminary data.</text>
</comment>
<keyword evidence="5" id="KW-1185">Reference proteome</keyword>
<keyword evidence="1" id="KW-1133">Transmembrane helix</keyword>
<feature type="domain" description="Acyltransferase 3" evidence="2">
    <location>
        <begin position="15"/>
        <end position="338"/>
    </location>
</feature>
<feature type="transmembrane region" description="Helical" evidence="1">
    <location>
        <begin position="233"/>
        <end position="251"/>
    </location>
</feature>
<dbReference type="GO" id="GO:0016020">
    <property type="term" value="C:membrane"/>
    <property type="evidence" value="ECO:0007669"/>
    <property type="project" value="TreeGrafter"/>
</dbReference>
<dbReference type="AlphaFoldDB" id="A0A839F3F6"/>
<dbReference type="InterPro" id="IPR043968">
    <property type="entry name" value="SGNH"/>
</dbReference>
<dbReference type="Pfam" id="PF01757">
    <property type="entry name" value="Acyl_transf_3"/>
    <property type="match status" value="1"/>
</dbReference>
<dbReference type="InterPro" id="IPR050879">
    <property type="entry name" value="Acyltransferase_3"/>
</dbReference>
<evidence type="ECO:0000259" key="3">
    <source>
        <dbReference type="Pfam" id="PF19040"/>
    </source>
</evidence>
<feature type="transmembrane region" description="Helical" evidence="1">
    <location>
        <begin position="175"/>
        <end position="198"/>
    </location>
</feature>
<dbReference type="GO" id="GO:0016747">
    <property type="term" value="F:acyltransferase activity, transferring groups other than amino-acyl groups"/>
    <property type="evidence" value="ECO:0007669"/>
    <property type="project" value="InterPro"/>
</dbReference>
<dbReference type="PANTHER" id="PTHR23028">
    <property type="entry name" value="ACETYLTRANSFERASE"/>
    <property type="match status" value="1"/>
</dbReference>
<organism evidence="4 5">
    <name type="scientific">Dokdonella fugitiva</name>
    <dbReference type="NCBI Taxonomy" id="328517"/>
    <lineage>
        <taxon>Bacteria</taxon>
        <taxon>Pseudomonadati</taxon>
        <taxon>Pseudomonadota</taxon>
        <taxon>Gammaproteobacteria</taxon>
        <taxon>Lysobacterales</taxon>
        <taxon>Rhodanobacteraceae</taxon>
        <taxon>Dokdonella</taxon>
    </lineage>
</organism>
<keyword evidence="1" id="KW-0812">Transmembrane</keyword>
<dbReference type="InterPro" id="IPR002656">
    <property type="entry name" value="Acyl_transf_3_dom"/>
</dbReference>
<feature type="transmembrane region" description="Helical" evidence="1">
    <location>
        <begin position="82"/>
        <end position="101"/>
    </location>
</feature>
<evidence type="ECO:0000313" key="5">
    <source>
        <dbReference type="Proteomes" id="UP000550401"/>
    </source>
</evidence>
<gene>
    <name evidence="4" type="ORF">FHW12_002602</name>
</gene>
<sequence>MEHRSSSSGNGFRPDIEGLRGVAILMVVLGHAGVRGFGGGFTGVDVFFVISGFLITGLLVRELRETSRIGFWAFYARRARRLLPAFAVMMLFAWVALVLVAPGADTKLQKWSGLWAALWTSNVYFSLANFGYFESSARDSLFLHTWSLGVEEQFYLIWPALLALVWRVSKRNPRALFAAVAIVAAVGALMSIVATWLWPVAAYYLMPFRLWELAVGGCCVFLSPAVGARLGRWRGGLLGAVLLAGTCMGLSERLAYPGVWAALPVIGAALMILGTTGILSRCLTSAPLTLVGRVSYSWYLWHWPALALAHRLGRDDSLAVAIAVLGSFAAALLSYLLVERTTRHRTITDARQAVLAGVLGSALLALLPSTWFALGRPRTPEFATTEARVRAMVNIPQIYSMPGCDEWYSSDRLVPCAFDAGEGKPQAVVVGDSLGLHWFPALHRALTGMGWNVVVLTKSSCPMVDEPFFYERIHRTYTECESWRRAAIDYIQKTRPGVVVVGSAGSYPFTQEQWTDGSRRFVEALRAGAAEVVVLAPSPRLPFDGPSCVIRNFDALQGGAGDLCSARLADIEDRPVIDSLEKAVEGVQGATVVNLNDIACPRGVCAAWVAGELAYRDAQHLNASYVLGLAEPIGKRLMPYLQARSAVAQ</sequence>
<feature type="transmembrane region" description="Helical" evidence="1">
    <location>
        <begin position="318"/>
        <end position="338"/>
    </location>
</feature>
<accession>A0A839F3F6</accession>
<feature type="transmembrane region" description="Helical" evidence="1">
    <location>
        <begin position="113"/>
        <end position="133"/>
    </location>
</feature>
<feature type="transmembrane region" description="Helical" evidence="1">
    <location>
        <begin position="350"/>
        <end position="374"/>
    </location>
</feature>
<name>A0A839F3F6_9GAMM</name>
<feature type="transmembrane region" description="Helical" evidence="1">
    <location>
        <begin position="210"/>
        <end position="227"/>
    </location>
</feature>
<reference evidence="4 5" key="1">
    <citation type="submission" date="2020-07" db="EMBL/GenBank/DDBJ databases">
        <title>Genomic Encyclopedia of Type Strains, Phase IV (KMG-V): Genome sequencing to study the core and pangenomes of soil and plant-associated prokaryotes.</title>
        <authorList>
            <person name="Whitman W."/>
        </authorList>
    </citation>
    <scope>NUCLEOTIDE SEQUENCE [LARGE SCALE GENOMIC DNA]</scope>
    <source>
        <strain evidence="4 5">RH2WT43</strain>
    </source>
</reference>
<dbReference type="SUPFAM" id="SSF52266">
    <property type="entry name" value="SGNH hydrolase"/>
    <property type="match status" value="1"/>
</dbReference>
<keyword evidence="1" id="KW-0472">Membrane</keyword>
<evidence type="ECO:0000259" key="2">
    <source>
        <dbReference type="Pfam" id="PF01757"/>
    </source>
</evidence>
<protein>
    <submittedName>
        <fullName evidence="4">Peptidoglycan/LPS O-acetylase OafA/YrhL</fullName>
    </submittedName>
</protein>
<proteinExistence type="predicted"/>
<dbReference type="Proteomes" id="UP000550401">
    <property type="component" value="Unassembled WGS sequence"/>
</dbReference>
<dbReference type="Pfam" id="PF19040">
    <property type="entry name" value="SGNH"/>
    <property type="match status" value="1"/>
</dbReference>
<dbReference type="GO" id="GO:0009103">
    <property type="term" value="P:lipopolysaccharide biosynthetic process"/>
    <property type="evidence" value="ECO:0007669"/>
    <property type="project" value="TreeGrafter"/>
</dbReference>